<evidence type="ECO:0000313" key="6">
    <source>
        <dbReference type="EMBL" id="MBB5271258.1"/>
    </source>
</evidence>
<dbReference type="SFLD" id="SFLDG00358">
    <property type="entry name" value="Main_(cytGST)"/>
    <property type="match status" value="1"/>
</dbReference>
<evidence type="ECO:0000259" key="4">
    <source>
        <dbReference type="PROSITE" id="PS50404"/>
    </source>
</evidence>
<protein>
    <submittedName>
        <fullName evidence="6">Glutathione S-transferase</fullName>
        <ecNumber evidence="6">2.5.1.18</ecNumber>
    </submittedName>
</protein>
<dbReference type="PANTHER" id="PTHR44051:SF8">
    <property type="entry name" value="GLUTATHIONE S-TRANSFERASE GSTA"/>
    <property type="match status" value="1"/>
</dbReference>
<dbReference type="SFLD" id="SFLDS00019">
    <property type="entry name" value="Glutathione_Transferase_(cytos"/>
    <property type="match status" value="1"/>
</dbReference>
<dbReference type="SUPFAM" id="SSF52833">
    <property type="entry name" value="Thioredoxin-like"/>
    <property type="match status" value="1"/>
</dbReference>
<reference evidence="6 7" key="1">
    <citation type="submission" date="2020-08" db="EMBL/GenBank/DDBJ databases">
        <title>Genomic Encyclopedia of Type Strains, Phase IV (KMG-IV): sequencing the most valuable type-strain genomes for metagenomic binning, comparative biology and taxonomic classification.</title>
        <authorList>
            <person name="Goeker M."/>
        </authorList>
    </citation>
    <scope>NUCLEOTIDE SEQUENCE [LARGE SCALE GENOMIC DNA]</scope>
    <source>
        <strain evidence="6 7">DSM 29781</strain>
    </source>
</reference>
<evidence type="ECO:0000313" key="7">
    <source>
        <dbReference type="Proteomes" id="UP000532440"/>
    </source>
</evidence>
<dbReference type="InterPro" id="IPR040079">
    <property type="entry name" value="Glutathione_S-Trfase"/>
</dbReference>
<dbReference type="Pfam" id="PF00043">
    <property type="entry name" value="GST_C"/>
    <property type="match status" value="1"/>
</dbReference>
<name>A0A7W8M7Y4_9BURK</name>
<evidence type="ECO:0000256" key="3">
    <source>
        <dbReference type="RuleBase" id="RU003494"/>
    </source>
</evidence>
<dbReference type="PANTHER" id="PTHR44051">
    <property type="entry name" value="GLUTATHIONE S-TRANSFERASE-RELATED"/>
    <property type="match status" value="1"/>
</dbReference>
<accession>A0A7W8M7Y4</accession>
<keyword evidence="2 6" id="KW-0808">Transferase</keyword>
<proteinExistence type="inferred from homology"/>
<comment type="similarity">
    <text evidence="1 3">Belongs to the GST superfamily.</text>
</comment>
<dbReference type="AlphaFoldDB" id="A0A7W8M7Y4"/>
<evidence type="ECO:0000256" key="1">
    <source>
        <dbReference type="ARBA" id="ARBA00007409"/>
    </source>
</evidence>
<dbReference type="EC" id="2.5.1.18" evidence="6"/>
<dbReference type="InterPro" id="IPR010987">
    <property type="entry name" value="Glutathione-S-Trfase_C-like"/>
</dbReference>
<dbReference type="SFLD" id="SFLDG01150">
    <property type="entry name" value="Main.1:_Beta-like"/>
    <property type="match status" value="1"/>
</dbReference>
<dbReference type="CDD" id="cd03046">
    <property type="entry name" value="GST_N_GTT1_like"/>
    <property type="match status" value="1"/>
</dbReference>
<dbReference type="EMBL" id="JACHGB010000002">
    <property type="protein sequence ID" value="MBB5271258.1"/>
    <property type="molecule type" value="Genomic_DNA"/>
</dbReference>
<dbReference type="Proteomes" id="UP000532440">
    <property type="component" value="Unassembled WGS sequence"/>
</dbReference>
<dbReference type="Gene3D" id="3.40.30.10">
    <property type="entry name" value="Glutaredoxin"/>
    <property type="match status" value="1"/>
</dbReference>
<dbReference type="GO" id="GO:0004364">
    <property type="term" value="F:glutathione transferase activity"/>
    <property type="evidence" value="ECO:0007669"/>
    <property type="project" value="UniProtKB-EC"/>
</dbReference>
<sequence>MTLKIHGIAASRAARPLWLLEELGVPYEHVSQSYLGGATRTPEFLALNPNGHIPVLEDDGIVVWESMATTLYLARKFGGPLAPGNLAEEAEALRWTFWAVTECEKDALSVLMHRVAMPADRRDHAVADQAEGNLARPLAILDAHLATRPYIAGERFTVVDVNVASVLAWAQPSRKLMEANPKLADWLKRCLDRPAHQKVRQLAKTGR</sequence>
<dbReference type="PROSITE" id="PS50404">
    <property type="entry name" value="GST_NTER"/>
    <property type="match status" value="1"/>
</dbReference>
<dbReference type="InterPro" id="IPR036282">
    <property type="entry name" value="Glutathione-S-Trfase_C_sf"/>
</dbReference>
<dbReference type="InterPro" id="IPR036249">
    <property type="entry name" value="Thioredoxin-like_sf"/>
</dbReference>
<organism evidence="6 7">
    <name type="scientific">Quisquiliibacterium transsilvanicum</name>
    <dbReference type="NCBI Taxonomy" id="1549638"/>
    <lineage>
        <taxon>Bacteria</taxon>
        <taxon>Pseudomonadati</taxon>
        <taxon>Pseudomonadota</taxon>
        <taxon>Betaproteobacteria</taxon>
        <taxon>Burkholderiales</taxon>
        <taxon>Burkholderiaceae</taxon>
        <taxon>Quisquiliibacterium</taxon>
    </lineage>
</organism>
<dbReference type="RefSeq" id="WP_183965353.1">
    <property type="nucleotide sequence ID" value="NZ_BAABEW010000017.1"/>
</dbReference>
<dbReference type="Gene3D" id="1.20.1050.10">
    <property type="match status" value="1"/>
</dbReference>
<dbReference type="PROSITE" id="PS50405">
    <property type="entry name" value="GST_CTER"/>
    <property type="match status" value="1"/>
</dbReference>
<gene>
    <name evidence="6" type="ORF">HNQ70_001262</name>
</gene>
<dbReference type="SUPFAM" id="SSF47616">
    <property type="entry name" value="GST C-terminal domain-like"/>
    <property type="match status" value="1"/>
</dbReference>
<comment type="caution">
    <text evidence="6">The sequence shown here is derived from an EMBL/GenBank/DDBJ whole genome shotgun (WGS) entry which is preliminary data.</text>
</comment>
<dbReference type="InterPro" id="IPR004045">
    <property type="entry name" value="Glutathione_S-Trfase_N"/>
</dbReference>
<dbReference type="FunFam" id="3.40.30.10:FF:000039">
    <property type="entry name" value="Glutathione S-transferase domain"/>
    <property type="match status" value="1"/>
</dbReference>
<keyword evidence="7" id="KW-1185">Reference proteome</keyword>
<evidence type="ECO:0000259" key="5">
    <source>
        <dbReference type="PROSITE" id="PS50405"/>
    </source>
</evidence>
<dbReference type="CDD" id="cd03207">
    <property type="entry name" value="GST_C_8"/>
    <property type="match status" value="1"/>
</dbReference>
<dbReference type="Pfam" id="PF02798">
    <property type="entry name" value="GST_N"/>
    <property type="match status" value="1"/>
</dbReference>
<feature type="domain" description="GST N-terminal" evidence="4">
    <location>
        <begin position="1"/>
        <end position="81"/>
    </location>
</feature>
<dbReference type="InterPro" id="IPR004046">
    <property type="entry name" value="GST_C"/>
</dbReference>
<evidence type="ECO:0000256" key="2">
    <source>
        <dbReference type="ARBA" id="ARBA00022679"/>
    </source>
</evidence>
<feature type="domain" description="GST C-terminal" evidence="5">
    <location>
        <begin position="85"/>
        <end position="207"/>
    </location>
</feature>